<dbReference type="VEuPathDB" id="FungiDB:LELG_00650"/>
<dbReference type="OrthoDB" id="1078367at2759"/>
<dbReference type="Gene3D" id="2.40.50.140">
    <property type="entry name" value="Nucleic acid-binding proteins"/>
    <property type="match status" value="1"/>
</dbReference>
<dbReference type="Proteomes" id="UP000001996">
    <property type="component" value="Unassembled WGS sequence"/>
</dbReference>
<dbReference type="EMBL" id="CH981524">
    <property type="protein sequence ID" value="EDK42472.1"/>
    <property type="molecule type" value="Genomic_DNA"/>
</dbReference>
<dbReference type="GO" id="GO:0003697">
    <property type="term" value="F:single-stranded DNA binding"/>
    <property type="evidence" value="ECO:0007669"/>
    <property type="project" value="InterPro"/>
</dbReference>
<evidence type="ECO:0000256" key="1">
    <source>
        <dbReference type="ARBA" id="ARBA00023125"/>
    </source>
</evidence>
<dbReference type="OMA" id="WYRVVAF"/>
<gene>
    <name evidence="4" type="ORF">LELG_00650</name>
</gene>
<dbReference type="STRING" id="379508.A5DTG4"/>
<feature type="compositionally biased region" description="Low complexity" evidence="3">
    <location>
        <begin position="50"/>
        <end position="62"/>
    </location>
</feature>
<dbReference type="PROSITE" id="PS50935">
    <property type="entry name" value="SSB"/>
    <property type="match status" value="1"/>
</dbReference>
<name>A5DTG4_LODEL</name>
<dbReference type="AlphaFoldDB" id="A5DTG4"/>
<dbReference type="Pfam" id="PF00436">
    <property type="entry name" value="SSB"/>
    <property type="match status" value="1"/>
</dbReference>
<dbReference type="InterPro" id="IPR012340">
    <property type="entry name" value="NA-bd_OB-fold"/>
</dbReference>
<accession>A5DTG4</accession>
<dbReference type="RefSeq" id="XP_001528130.1">
    <property type="nucleotide sequence ID" value="XM_001528080.1"/>
</dbReference>
<feature type="region of interest" description="Disordered" evidence="3">
    <location>
        <begin position="50"/>
        <end position="74"/>
    </location>
</feature>
<protein>
    <submittedName>
        <fullName evidence="4">Uncharacterized protein</fullName>
    </submittedName>
</protein>
<evidence type="ECO:0000313" key="4">
    <source>
        <dbReference type="EMBL" id="EDK42472.1"/>
    </source>
</evidence>
<organism evidence="4 5">
    <name type="scientific">Lodderomyces elongisporus (strain ATCC 11503 / CBS 2605 / JCM 1781 / NBRC 1676 / NRRL YB-4239)</name>
    <name type="common">Yeast</name>
    <name type="synonym">Saccharomyces elongisporus</name>
    <dbReference type="NCBI Taxonomy" id="379508"/>
    <lineage>
        <taxon>Eukaryota</taxon>
        <taxon>Fungi</taxon>
        <taxon>Dikarya</taxon>
        <taxon>Ascomycota</taxon>
        <taxon>Saccharomycotina</taxon>
        <taxon>Pichiomycetes</taxon>
        <taxon>Debaryomycetaceae</taxon>
        <taxon>Candida/Lodderomyces clade</taxon>
        <taxon>Lodderomyces</taxon>
    </lineage>
</organism>
<dbReference type="HOGENOM" id="CLU_126647_1_0_1"/>
<reference evidence="4 5" key="1">
    <citation type="journal article" date="2009" name="Nature">
        <title>Evolution of pathogenicity and sexual reproduction in eight Candida genomes.</title>
        <authorList>
            <person name="Butler G."/>
            <person name="Rasmussen M.D."/>
            <person name="Lin M.F."/>
            <person name="Santos M.A."/>
            <person name="Sakthikumar S."/>
            <person name="Munro C.A."/>
            <person name="Rheinbay E."/>
            <person name="Grabherr M."/>
            <person name="Forche A."/>
            <person name="Reedy J.L."/>
            <person name="Agrafioti I."/>
            <person name="Arnaud M.B."/>
            <person name="Bates S."/>
            <person name="Brown A.J."/>
            <person name="Brunke S."/>
            <person name="Costanzo M.C."/>
            <person name="Fitzpatrick D.A."/>
            <person name="de Groot P.W."/>
            <person name="Harris D."/>
            <person name="Hoyer L.L."/>
            <person name="Hube B."/>
            <person name="Klis F.M."/>
            <person name="Kodira C."/>
            <person name="Lennard N."/>
            <person name="Logue M.E."/>
            <person name="Martin R."/>
            <person name="Neiman A.M."/>
            <person name="Nikolaou E."/>
            <person name="Quail M.A."/>
            <person name="Quinn J."/>
            <person name="Santos M.C."/>
            <person name="Schmitzberger F.F."/>
            <person name="Sherlock G."/>
            <person name="Shah P."/>
            <person name="Silverstein K.A."/>
            <person name="Skrzypek M.S."/>
            <person name="Soll D."/>
            <person name="Staggs R."/>
            <person name="Stansfield I."/>
            <person name="Stumpf M.P."/>
            <person name="Sudbery P.E."/>
            <person name="Srikantha T."/>
            <person name="Zeng Q."/>
            <person name="Berman J."/>
            <person name="Berriman M."/>
            <person name="Heitman J."/>
            <person name="Gow N.A."/>
            <person name="Lorenz M.C."/>
            <person name="Birren B.W."/>
            <person name="Kellis M."/>
            <person name="Cuomo C.A."/>
        </authorList>
    </citation>
    <scope>NUCLEOTIDE SEQUENCE [LARGE SCALE GENOMIC DNA]</scope>
    <source>
        <strain evidence="5">ATCC 11503 / BCRC 21390 / CBS 2605 / JCM 1781 / NBRC 1676 / NRRL YB-4239</strain>
    </source>
</reference>
<evidence type="ECO:0000256" key="2">
    <source>
        <dbReference type="PROSITE-ProRule" id="PRU00252"/>
    </source>
</evidence>
<dbReference type="GeneID" id="5235190"/>
<evidence type="ECO:0000313" key="5">
    <source>
        <dbReference type="Proteomes" id="UP000001996"/>
    </source>
</evidence>
<keyword evidence="5" id="KW-1185">Reference proteome</keyword>
<dbReference type="InParanoid" id="A5DTG4"/>
<dbReference type="KEGG" id="lel:PVL30_000628"/>
<evidence type="ECO:0000256" key="3">
    <source>
        <dbReference type="SAM" id="MobiDB-lite"/>
    </source>
</evidence>
<dbReference type="InterPro" id="IPR000424">
    <property type="entry name" value="Primosome_PriB/ssb"/>
</dbReference>
<keyword evidence="1 2" id="KW-0238">DNA-binding</keyword>
<dbReference type="SUPFAM" id="SSF50249">
    <property type="entry name" value="Nucleic acid-binding proteins"/>
    <property type="match status" value="1"/>
</dbReference>
<proteinExistence type="predicted"/>
<sequence length="154" mass="17303">MLRSFQRSFSSSLVKKDFSKASILGRIGHVEFRESANGTPYVSYGVVVNRRPRPNNNSNSNSTGNSIDGAEGSAETSVADGEWFNINIFGDDKVRAAEKYIRKGNIVHVEATIRNKRFDGQNRLSFVQKSCDVIRWGRKPEDGEGHEEIHEEQI</sequence>
<dbReference type="FunCoup" id="A5DTG4">
    <property type="interactions" value="192"/>
</dbReference>